<name>A0ACC4BX63_POPAL</name>
<dbReference type="Proteomes" id="UP000309997">
    <property type="component" value="Unassembled WGS sequence"/>
</dbReference>
<sequence>MQDLCKTPRTTSMCKYKAIVTDSSLAAPSGGGSFSRKLESFLYLGSHSDIFFRCYHQQRNQCLPLDMNSMIKHKTERSV</sequence>
<protein>
    <submittedName>
        <fullName evidence="1">Uncharacterized protein</fullName>
    </submittedName>
</protein>
<accession>A0ACC4BX63</accession>
<comment type="caution">
    <text evidence="1">The sequence shown here is derived from an EMBL/GenBank/DDBJ whole genome shotgun (WGS) entry which is preliminary data.</text>
</comment>
<keyword evidence="2" id="KW-1185">Reference proteome</keyword>
<evidence type="ECO:0000313" key="2">
    <source>
        <dbReference type="Proteomes" id="UP000309997"/>
    </source>
</evidence>
<proteinExistence type="predicted"/>
<gene>
    <name evidence="1" type="ORF">D5086_014334</name>
</gene>
<organism evidence="1 2">
    <name type="scientific">Populus alba</name>
    <name type="common">White poplar</name>
    <dbReference type="NCBI Taxonomy" id="43335"/>
    <lineage>
        <taxon>Eukaryota</taxon>
        <taxon>Viridiplantae</taxon>
        <taxon>Streptophyta</taxon>
        <taxon>Embryophyta</taxon>
        <taxon>Tracheophyta</taxon>
        <taxon>Spermatophyta</taxon>
        <taxon>Magnoliopsida</taxon>
        <taxon>eudicotyledons</taxon>
        <taxon>Gunneridae</taxon>
        <taxon>Pentapetalae</taxon>
        <taxon>rosids</taxon>
        <taxon>fabids</taxon>
        <taxon>Malpighiales</taxon>
        <taxon>Salicaceae</taxon>
        <taxon>Saliceae</taxon>
        <taxon>Populus</taxon>
    </lineage>
</organism>
<dbReference type="EMBL" id="RCHU02000007">
    <property type="protein sequence ID" value="KAL3583273.1"/>
    <property type="molecule type" value="Genomic_DNA"/>
</dbReference>
<evidence type="ECO:0000313" key="1">
    <source>
        <dbReference type="EMBL" id="KAL3583273.1"/>
    </source>
</evidence>
<reference evidence="1 2" key="1">
    <citation type="journal article" date="2024" name="Plant Biotechnol. J.">
        <title>Genome and CRISPR/Cas9 system of a widespread forest tree (Populus alba) in the world.</title>
        <authorList>
            <person name="Liu Y.J."/>
            <person name="Jiang P.F."/>
            <person name="Han X.M."/>
            <person name="Li X.Y."/>
            <person name="Wang H.M."/>
            <person name="Wang Y.J."/>
            <person name="Wang X.X."/>
            <person name="Zeng Q.Y."/>
        </authorList>
    </citation>
    <scope>NUCLEOTIDE SEQUENCE [LARGE SCALE GENOMIC DNA]</scope>
    <source>
        <strain evidence="2">cv. PAL-ZL1</strain>
    </source>
</reference>